<keyword evidence="3" id="KW-1185">Reference proteome</keyword>
<dbReference type="InterPro" id="IPR029058">
    <property type="entry name" value="AB_hydrolase_fold"/>
</dbReference>
<accession>A0A8J9YZD5</accession>
<proteinExistence type="predicted"/>
<protein>
    <submittedName>
        <fullName evidence="2">Hypp7289 protein</fullName>
    </submittedName>
</protein>
<dbReference type="EMBL" id="OV696699">
    <property type="protein sequence ID" value="CAH1244379.1"/>
    <property type="molecule type" value="Genomic_DNA"/>
</dbReference>
<dbReference type="AlphaFoldDB" id="A0A8J9YZD5"/>
<keyword evidence="1" id="KW-0175">Coiled coil</keyword>
<evidence type="ECO:0000313" key="3">
    <source>
        <dbReference type="Proteomes" id="UP000838412"/>
    </source>
</evidence>
<reference evidence="2" key="1">
    <citation type="submission" date="2022-01" db="EMBL/GenBank/DDBJ databases">
        <authorList>
            <person name="Braso-Vives M."/>
        </authorList>
    </citation>
    <scope>NUCLEOTIDE SEQUENCE</scope>
</reference>
<evidence type="ECO:0000256" key="1">
    <source>
        <dbReference type="SAM" id="Coils"/>
    </source>
</evidence>
<evidence type="ECO:0000313" key="2">
    <source>
        <dbReference type="EMBL" id="CAH1244379.1"/>
    </source>
</evidence>
<dbReference type="Proteomes" id="UP000838412">
    <property type="component" value="Chromosome 14"/>
</dbReference>
<feature type="coiled-coil region" evidence="1">
    <location>
        <begin position="104"/>
        <end position="131"/>
    </location>
</feature>
<dbReference type="OrthoDB" id="2130629at2759"/>
<sequence>MDNRCLPSWPAGCVLKSLSNSLVAIVMKDAAHHLDLRPSNPADPPSEETETATERYGRFIAANEGAAEKTIPIKKREKRLRYSSDPRITQARDEVNRRYEVFLQNTQEKNRQKLKRARKTFEETYTKVKEEDLLQRIKEVEKAHENCKHGQSWKLINEVTNRRETKESQLEGNTPKERVTNWYNHFKSLLGKLHDITCEDEEIPAVLENLDIRTGPIDTEEYEKAKKSLVEEKRCGEDGIPP</sequence>
<dbReference type="Gene3D" id="3.40.50.1820">
    <property type="entry name" value="alpha/beta hydrolase"/>
    <property type="match status" value="1"/>
</dbReference>
<name>A0A8J9YZD5_BRALA</name>
<gene>
    <name evidence="2" type="primary">Hypp7289</name>
    <name evidence="2" type="ORF">BLAG_LOCUS7026</name>
</gene>
<organism evidence="2 3">
    <name type="scientific">Branchiostoma lanceolatum</name>
    <name type="common">Common lancelet</name>
    <name type="synonym">Amphioxus lanceolatum</name>
    <dbReference type="NCBI Taxonomy" id="7740"/>
    <lineage>
        <taxon>Eukaryota</taxon>
        <taxon>Metazoa</taxon>
        <taxon>Chordata</taxon>
        <taxon>Cephalochordata</taxon>
        <taxon>Leptocardii</taxon>
        <taxon>Amphioxiformes</taxon>
        <taxon>Branchiostomatidae</taxon>
        <taxon>Branchiostoma</taxon>
    </lineage>
</organism>